<feature type="region of interest" description="Disordered" evidence="1">
    <location>
        <begin position="434"/>
        <end position="528"/>
    </location>
</feature>
<dbReference type="Proteomes" id="UP000324800">
    <property type="component" value="Unassembled WGS sequence"/>
</dbReference>
<protein>
    <submittedName>
        <fullName evidence="2">Uncharacterized protein</fullName>
    </submittedName>
</protein>
<sequence>MRPLDTLPILADLDASIVLSNIIMKLPKWHQYDDALIPLALQLLHSMVKRGDFNYDIKRQMLAISLIELLNSYTHRHVGLSKRVVSDAERQGVMSTTLGILCFLAENDVNVLRAITQVDLAKGAMTGINVMHTETSLVEVMMYEANQFIAKGVSGQVAKSQISTFMQSLAKMQEVQNEKKGDKDNGSQSSGNTGALLAGMPTNAERDRPRSAVLDLLYYGLRILRQLIVDDSSNSLSKKMVNWEGMKVFAQIGNHLLEVSMIFYRDKFNTRLGQTNVKRLRDPERLTKIMAQREHLSEYRAEYQNAAMAVAREALQRQFDPTTSLKSDAASEGIGSALIPSNSKSGNLKKGKSMILQTSIADFSKQQLDMGVIVQPQQVALDKIEMSEQEKDRIEKLAEEIVEREGRAKSKNNTIRGGVGQIQRAQTNTMTLRSSFTQQQQKQARKFANVSNPLRRAEGPTGSVTHLADGSQWDRSTQSSQSQGYFRFPNQQDYDNNWDRLSGSDSGSQGASQIGGQNQPGQNNPNILFKRRQTQGPTFGFYQLRANGGIFDLFIFDQ</sequence>
<comment type="caution">
    <text evidence="2">The sequence shown here is derived from an EMBL/GenBank/DDBJ whole genome shotgun (WGS) entry which is preliminary data.</text>
</comment>
<proteinExistence type="predicted"/>
<evidence type="ECO:0000313" key="2">
    <source>
        <dbReference type="EMBL" id="KAA6364044.1"/>
    </source>
</evidence>
<evidence type="ECO:0000313" key="3">
    <source>
        <dbReference type="Proteomes" id="UP000324800"/>
    </source>
</evidence>
<dbReference type="AlphaFoldDB" id="A0A5J4U0T2"/>
<feature type="non-terminal residue" evidence="2">
    <location>
        <position position="558"/>
    </location>
</feature>
<feature type="compositionally biased region" description="Basic and acidic residues" evidence="1">
    <location>
        <begin position="176"/>
        <end position="185"/>
    </location>
</feature>
<feature type="compositionally biased region" description="Low complexity" evidence="1">
    <location>
        <begin position="503"/>
        <end position="527"/>
    </location>
</feature>
<feature type="region of interest" description="Disordered" evidence="1">
    <location>
        <begin position="174"/>
        <end position="202"/>
    </location>
</feature>
<organism evidence="2 3">
    <name type="scientific">Streblomastix strix</name>
    <dbReference type="NCBI Taxonomy" id="222440"/>
    <lineage>
        <taxon>Eukaryota</taxon>
        <taxon>Metamonada</taxon>
        <taxon>Preaxostyla</taxon>
        <taxon>Oxymonadida</taxon>
        <taxon>Streblomastigidae</taxon>
        <taxon>Streblomastix</taxon>
    </lineage>
</organism>
<accession>A0A5J4U0T2</accession>
<gene>
    <name evidence="2" type="ORF">EZS28_040429</name>
</gene>
<feature type="compositionally biased region" description="Polar residues" evidence="1">
    <location>
        <begin position="473"/>
        <end position="495"/>
    </location>
</feature>
<dbReference type="EMBL" id="SNRW01022133">
    <property type="protein sequence ID" value="KAA6364044.1"/>
    <property type="molecule type" value="Genomic_DNA"/>
</dbReference>
<evidence type="ECO:0000256" key="1">
    <source>
        <dbReference type="SAM" id="MobiDB-lite"/>
    </source>
</evidence>
<reference evidence="2 3" key="1">
    <citation type="submission" date="2019-03" db="EMBL/GenBank/DDBJ databases">
        <title>Single cell metagenomics reveals metabolic interactions within the superorganism composed of flagellate Streblomastix strix and complex community of Bacteroidetes bacteria on its surface.</title>
        <authorList>
            <person name="Treitli S.C."/>
            <person name="Kolisko M."/>
            <person name="Husnik F."/>
            <person name="Keeling P."/>
            <person name="Hampl V."/>
        </authorList>
    </citation>
    <scope>NUCLEOTIDE SEQUENCE [LARGE SCALE GENOMIC DNA]</scope>
    <source>
        <strain evidence="2">ST1C</strain>
    </source>
</reference>
<name>A0A5J4U0T2_9EUKA</name>